<name>A0A9E7MVF2_9CAUD</name>
<gene>
    <name evidence="1" type="ORF">BABAYKA_00020</name>
</gene>
<sequence length="129" mass="14208">MFLRLRHLREAVGEVFQPGLGLAQIIDRDLLGLELASVPATLKGDKVPRQTVLSYAGIYHVLLVEVSVVADVGRDLLLRIDLLPIVIDNGDASLILHVPAEDQRGLLHPARPLEVEGQVARKEGVEFHR</sequence>
<keyword evidence="2" id="KW-1185">Reference proteome</keyword>
<dbReference type="Proteomes" id="UP001057237">
    <property type="component" value="Segment"/>
</dbReference>
<accession>A0A9E7MVF2</accession>
<proteinExistence type="predicted"/>
<dbReference type="EMBL" id="ON529868">
    <property type="protein sequence ID" value="USN16805.1"/>
    <property type="molecule type" value="Genomic_DNA"/>
</dbReference>
<evidence type="ECO:0000313" key="1">
    <source>
        <dbReference type="EMBL" id="USN16805.1"/>
    </source>
</evidence>
<reference evidence="1" key="1">
    <citation type="submission" date="2022-05" db="EMBL/GenBank/DDBJ databases">
        <authorList>
            <person name="Friedrich I."/>
            <person name="Poehlein A."/>
            <person name="Schneider D."/>
            <person name="Hertel R."/>
            <person name="Daniel R."/>
        </authorList>
    </citation>
    <scope>NUCLEOTIDE SEQUENCE</scope>
</reference>
<evidence type="ECO:0000313" key="2">
    <source>
        <dbReference type="Proteomes" id="UP001057237"/>
    </source>
</evidence>
<protein>
    <submittedName>
        <fullName evidence="1">Uncharacterized protein</fullName>
    </submittedName>
</protein>
<organism evidence="1 2">
    <name type="scientific">Brevundimonas phage vB_BpoS-Babayka</name>
    <dbReference type="NCBI Taxonomy" id="2948596"/>
    <lineage>
        <taxon>Viruses</taxon>
        <taxon>Duplodnaviria</taxon>
        <taxon>Heunggongvirae</taxon>
        <taxon>Uroviricota</taxon>
        <taxon>Caudoviricetes</taxon>
        <taxon>Autographivirales</taxon>
        <taxon>Autonotataviridae</taxon>
        <taxon>Conareevirus</taxon>
        <taxon>Conareevirus babayka</taxon>
    </lineage>
</organism>